<dbReference type="EMBL" id="WJNH01000002">
    <property type="protein sequence ID" value="MRG85721.1"/>
    <property type="molecule type" value="Genomic_DNA"/>
</dbReference>
<name>A0A6G1X405_9BACI</name>
<dbReference type="SUPFAM" id="SSF52540">
    <property type="entry name" value="P-loop containing nucleoside triphosphate hydrolases"/>
    <property type="match status" value="2"/>
</dbReference>
<evidence type="ECO:0000256" key="1">
    <source>
        <dbReference type="ARBA" id="ARBA00022741"/>
    </source>
</evidence>
<gene>
    <name evidence="4" type="ORF">GH754_05150</name>
</gene>
<dbReference type="InterPro" id="IPR014774">
    <property type="entry name" value="KaiC-like_dom"/>
</dbReference>
<feature type="domain" description="KaiC" evidence="3">
    <location>
        <begin position="4"/>
        <end position="238"/>
    </location>
</feature>
<accession>A0A6G1X405</accession>
<dbReference type="Proteomes" id="UP000480185">
    <property type="component" value="Unassembled WGS sequence"/>
</dbReference>
<evidence type="ECO:0000313" key="5">
    <source>
        <dbReference type="Proteomes" id="UP000480185"/>
    </source>
</evidence>
<evidence type="ECO:0000259" key="3">
    <source>
        <dbReference type="PROSITE" id="PS51146"/>
    </source>
</evidence>
<evidence type="ECO:0000313" key="4">
    <source>
        <dbReference type="EMBL" id="MRG85721.1"/>
    </source>
</evidence>
<keyword evidence="5" id="KW-1185">Reference proteome</keyword>
<protein>
    <submittedName>
        <fullName evidence="4">Circadian clock protein KaiC</fullName>
    </submittedName>
</protein>
<dbReference type="PRINTS" id="PR01874">
    <property type="entry name" value="DNAREPAIRADA"/>
</dbReference>
<dbReference type="AlphaFoldDB" id="A0A6G1X405"/>
<keyword evidence="2" id="KW-0067">ATP-binding</keyword>
<dbReference type="OrthoDB" id="9783783at2"/>
<dbReference type="PROSITE" id="PS51146">
    <property type="entry name" value="KAIC"/>
    <property type="match status" value="1"/>
</dbReference>
<dbReference type="GO" id="GO:0005524">
    <property type="term" value="F:ATP binding"/>
    <property type="evidence" value="ECO:0007669"/>
    <property type="project" value="UniProtKB-KW"/>
</dbReference>
<dbReference type="PANTHER" id="PTHR43637">
    <property type="entry name" value="UPF0273 PROTEIN TM_0370"/>
    <property type="match status" value="1"/>
</dbReference>
<evidence type="ECO:0000256" key="2">
    <source>
        <dbReference type="ARBA" id="ARBA00022840"/>
    </source>
</evidence>
<dbReference type="InterPro" id="IPR027417">
    <property type="entry name" value="P-loop_NTPase"/>
</dbReference>
<dbReference type="Pfam" id="PF06745">
    <property type="entry name" value="ATPase"/>
    <property type="match status" value="1"/>
</dbReference>
<comment type="caution">
    <text evidence="4">The sequence shown here is derived from an EMBL/GenBank/DDBJ whole genome shotgun (WGS) entry which is preliminary data.</text>
</comment>
<dbReference type="RefSeq" id="WP_153727633.1">
    <property type="nucleotide sequence ID" value="NZ_WJNH01000002.1"/>
</dbReference>
<dbReference type="Gene3D" id="3.40.50.300">
    <property type="entry name" value="P-loop containing nucleotide triphosphate hydrolases"/>
    <property type="match status" value="2"/>
</dbReference>
<sequence>MNNNVVNTGVNGLDRVLYGGIPRGNTVIVEGFPGTGKTLLGMQFLYQGAVQHDEPGIYITFEEFPDQIYKDMKAFGWDIRKLEEENKLRVITLSPEVLMDQMMKPDGLFEHLIHEIGCKRIVVDSISLFQYSYASIEEQRKVIYSFRNTLRKYQLTSILLKEMTSVEEENVSFINYLVDGVITLTLKPYSKNYRKRTLEVTKMRGSRIQEGEHLYRITDEGIYLIPALSMVEDEVITAPVDTVPTAIPAMDRILGGGIHDGATFTIDTNSKSNYRYIVTAIKSGRIKAGQKLLIFLSSLTTISELESNFKKYDLDLAQIVKEGNITFVEHYRRNVPKEYKDAIINVSDLDNEQYRRVMNEQIFSMIEQGVANGEKWFVYYDLNTIASQRGSEFVKLYFGVEVAKISSLGVSTLVFTNFKELGEETSGFVERSSNGVIRTWVDGNYQFLQITKTPNGTISEPLLVEKIDEKPFIRLV</sequence>
<keyword evidence="1" id="KW-0547">Nucleotide-binding</keyword>
<reference evidence="4 5" key="1">
    <citation type="submission" date="2019-11" db="EMBL/GenBank/DDBJ databases">
        <authorList>
            <person name="Li J."/>
        </authorList>
    </citation>
    <scope>NUCLEOTIDE SEQUENCE [LARGE SCALE GENOMIC DNA]</scope>
    <source>
        <strain evidence="4 5">J4</strain>
    </source>
</reference>
<organism evidence="4 5">
    <name type="scientific">Salinibacillus xinjiangensis</name>
    <dbReference type="NCBI Taxonomy" id="1229268"/>
    <lineage>
        <taxon>Bacteria</taxon>
        <taxon>Bacillati</taxon>
        <taxon>Bacillota</taxon>
        <taxon>Bacilli</taxon>
        <taxon>Bacillales</taxon>
        <taxon>Bacillaceae</taxon>
        <taxon>Salinibacillus</taxon>
    </lineage>
</organism>
<proteinExistence type="predicted"/>
<dbReference type="PANTHER" id="PTHR43637:SF1">
    <property type="entry name" value="UPF0273 PROTEIN TM_0370"/>
    <property type="match status" value="1"/>
</dbReference>
<dbReference type="InterPro" id="IPR010624">
    <property type="entry name" value="KaiC_dom"/>
</dbReference>